<dbReference type="EMBL" id="CP001029">
    <property type="protein sequence ID" value="ACB80910.1"/>
    <property type="molecule type" value="Genomic_DNA"/>
</dbReference>
<keyword evidence="1" id="KW-0472">Membrane</keyword>
<keyword evidence="1" id="KW-0812">Transmembrane</keyword>
<organism evidence="2 3">
    <name type="scientific">Methylorubrum populi (strain ATCC BAA-705 / NCIMB 13946 / BJ001)</name>
    <name type="common">Methylobacterium populi</name>
    <dbReference type="NCBI Taxonomy" id="441620"/>
    <lineage>
        <taxon>Bacteria</taxon>
        <taxon>Pseudomonadati</taxon>
        <taxon>Pseudomonadota</taxon>
        <taxon>Alphaproteobacteria</taxon>
        <taxon>Hyphomicrobiales</taxon>
        <taxon>Methylobacteriaceae</taxon>
        <taxon>Methylorubrum</taxon>
    </lineage>
</organism>
<dbReference type="Proteomes" id="UP000007136">
    <property type="component" value="Chromosome"/>
</dbReference>
<dbReference type="AlphaFoldDB" id="B1ZD41"/>
<feature type="transmembrane region" description="Helical" evidence="1">
    <location>
        <begin position="35"/>
        <end position="54"/>
    </location>
</feature>
<dbReference type="KEGG" id="mpo:Mpop_2755"/>
<name>B1ZD41_METPB</name>
<evidence type="ECO:0000256" key="1">
    <source>
        <dbReference type="SAM" id="Phobius"/>
    </source>
</evidence>
<evidence type="ECO:0000313" key="2">
    <source>
        <dbReference type="EMBL" id="ACB80910.1"/>
    </source>
</evidence>
<protein>
    <submittedName>
        <fullName evidence="2">Uncharacterized protein</fullName>
    </submittedName>
</protein>
<evidence type="ECO:0000313" key="3">
    <source>
        <dbReference type="Proteomes" id="UP000007136"/>
    </source>
</evidence>
<sequence>MRGSHMLAWPGGANRWLAGSGRPVSPPWMPEMPRWMYAFPVVLLIMAAVIVFAFTRTGPTDNQNTHAPATGQPR</sequence>
<dbReference type="eggNOG" id="ENOG5030XUM">
    <property type="taxonomic scope" value="Bacteria"/>
</dbReference>
<keyword evidence="1" id="KW-1133">Transmembrane helix</keyword>
<accession>B1ZD41</accession>
<dbReference type="HOGENOM" id="CLU_2683656_0_0_5"/>
<reference evidence="2" key="1">
    <citation type="submission" date="2008-04" db="EMBL/GenBank/DDBJ databases">
        <title>Complete sequence of chromosome of Methylobacterium populi BJ001.</title>
        <authorList>
            <consortium name="US DOE Joint Genome Institute"/>
            <person name="Copeland A."/>
            <person name="Lucas S."/>
            <person name="Lapidus A."/>
            <person name="Glavina del Rio T."/>
            <person name="Dalin E."/>
            <person name="Tice H."/>
            <person name="Bruce D."/>
            <person name="Goodwin L."/>
            <person name="Pitluck S."/>
            <person name="Chertkov O."/>
            <person name="Brettin T."/>
            <person name="Detter J.C."/>
            <person name="Han C."/>
            <person name="Kuske C.R."/>
            <person name="Schmutz J."/>
            <person name="Larimer F."/>
            <person name="Land M."/>
            <person name="Hauser L."/>
            <person name="Kyrpides N."/>
            <person name="Mikhailova N."/>
            <person name="Marx C."/>
            <person name="Richardson P."/>
        </authorList>
    </citation>
    <scope>NUCLEOTIDE SEQUENCE [LARGE SCALE GENOMIC DNA]</scope>
    <source>
        <strain evidence="2">BJ001</strain>
    </source>
</reference>
<gene>
    <name evidence="2" type="ordered locus">Mpop_2755</name>
</gene>
<proteinExistence type="predicted"/>